<dbReference type="PANTHER" id="PTHR34400:SF4">
    <property type="entry name" value="MEMBRANE PROTEIN"/>
    <property type="match status" value="1"/>
</dbReference>
<evidence type="ECO:0000313" key="2">
    <source>
        <dbReference type="EMBL" id="GLT17679.1"/>
    </source>
</evidence>
<reference evidence="3" key="1">
    <citation type="journal article" date="2019" name="Int. J. Syst. Evol. Microbiol.">
        <title>The Global Catalogue of Microorganisms (GCM) 10K type strain sequencing project: providing services to taxonomists for standard genome sequencing and annotation.</title>
        <authorList>
            <consortium name="The Broad Institute Genomics Platform"/>
            <consortium name="The Broad Institute Genome Sequencing Center for Infectious Disease"/>
            <person name="Wu L."/>
            <person name="Ma J."/>
        </authorList>
    </citation>
    <scope>NUCLEOTIDE SEQUENCE [LARGE SCALE GENOMIC DNA]</scope>
    <source>
        <strain evidence="3">NBRC 108723</strain>
    </source>
</reference>
<dbReference type="PANTHER" id="PTHR34400">
    <property type="match status" value="1"/>
</dbReference>
<dbReference type="EMBL" id="BSPW01000024">
    <property type="protein sequence ID" value="GLT17679.1"/>
    <property type="molecule type" value="Genomic_DNA"/>
</dbReference>
<dbReference type="Proteomes" id="UP001157138">
    <property type="component" value="Unassembled WGS sequence"/>
</dbReference>
<evidence type="ECO:0000259" key="1">
    <source>
        <dbReference type="Pfam" id="PF12902"/>
    </source>
</evidence>
<protein>
    <recommendedName>
        <fullName evidence="1">Iminophenyl-pyruvate dimer synthase domain-containing protein</fullName>
    </recommendedName>
</protein>
<name>A0ABQ6EXI2_9VIBR</name>
<evidence type="ECO:0000313" key="3">
    <source>
        <dbReference type="Proteomes" id="UP001157138"/>
    </source>
</evidence>
<keyword evidence="3" id="KW-1185">Reference proteome</keyword>
<dbReference type="InterPro" id="IPR026820">
    <property type="entry name" value="VioB/RebD_dom"/>
</dbReference>
<organism evidence="2 3">
    <name type="scientific">Vibrio zhanjiangensis</name>
    <dbReference type="NCBI Taxonomy" id="1046128"/>
    <lineage>
        <taxon>Bacteria</taxon>
        <taxon>Pseudomonadati</taxon>
        <taxon>Pseudomonadota</taxon>
        <taxon>Gammaproteobacteria</taxon>
        <taxon>Vibrionales</taxon>
        <taxon>Vibrionaceae</taxon>
        <taxon>Vibrio</taxon>
    </lineage>
</organism>
<dbReference type="Gene3D" id="1.20.1260.10">
    <property type="match status" value="1"/>
</dbReference>
<comment type="caution">
    <text evidence="2">The sequence shown here is derived from an EMBL/GenBank/DDBJ whole genome shotgun (WGS) entry which is preliminary data.</text>
</comment>
<sequence length="378" mass="42241">MNDRIIDSIEQLHYMLEAAIQLEHATIPPYLTALYSIYPNTNLEAVATIRAVLVEEMLHLTLAANVLNSVGKKPDLTKRGFVPNFPTFLPDGETDFKVSIAPFSPETLETFLNIERPSKMSDTGPRSNFCKGCIPCSNVDKFELSAITPHQGHNYRFYSIGEFYDAILEGIEFLEAEAKASGSTIFVGSSHLQVSNAYYYSGGGEVIEVNDVDTARKALELIKEQGEGHGGSIFNSEGEISHYYRFEQLKMGQYYQVGDQPGQPTGERFSVNFEKVYPIKSNPKLSDYPLESELYRAARLFNQNYLKFLALVTEAFNGNQNVLLGAVCDMFRLKEGATQLIRNPIPNQSHINGAPTFELYNVSQELSQVQIDVQEALS</sequence>
<dbReference type="Pfam" id="PF12902">
    <property type="entry name" value="Ferritin-like"/>
    <property type="match status" value="1"/>
</dbReference>
<feature type="domain" description="Iminophenyl-pyruvate dimer synthase" evidence="1">
    <location>
        <begin position="16"/>
        <end position="249"/>
    </location>
</feature>
<gene>
    <name evidence="2" type="ORF">GCM10007938_14570</name>
</gene>
<proteinExistence type="predicted"/>
<dbReference type="InterPro" id="IPR012347">
    <property type="entry name" value="Ferritin-like"/>
</dbReference>
<dbReference type="RefSeq" id="WP_284191576.1">
    <property type="nucleotide sequence ID" value="NZ_BSPW01000024.1"/>
</dbReference>
<accession>A0ABQ6EXI2</accession>